<feature type="region of interest" description="Disordered" evidence="7">
    <location>
        <begin position="263"/>
        <end position="282"/>
    </location>
</feature>
<feature type="domain" description="DM" evidence="8">
    <location>
        <begin position="15"/>
        <end position="62"/>
    </location>
</feature>
<evidence type="ECO:0000259" key="8">
    <source>
        <dbReference type="PROSITE" id="PS50809"/>
    </source>
</evidence>
<keyword evidence="2 6" id="KW-0479">Metal-binding</keyword>
<reference evidence="10" key="2">
    <citation type="submission" date="2025-08" db="UniProtKB">
        <authorList>
            <consortium name="RefSeq"/>
        </authorList>
    </citation>
    <scope>IDENTIFICATION</scope>
    <source>
        <tissue evidence="10">Blood</tissue>
    </source>
</reference>
<protein>
    <submittedName>
        <fullName evidence="10">Doublesex- and mab-3-related transcription factor 3</fullName>
    </submittedName>
</protein>
<comment type="similarity">
    <text evidence="1">Belongs to the DMRT family.</text>
</comment>
<keyword evidence="5 6" id="KW-0539">Nucleus</keyword>
<gene>
    <name evidence="10" type="primary">LOC108268280</name>
</gene>
<feature type="DNA-binding region" description="DM" evidence="6">
    <location>
        <begin position="15"/>
        <end position="62"/>
    </location>
</feature>
<dbReference type="KEGG" id="ipu:108268280"/>
<evidence type="ECO:0000256" key="6">
    <source>
        <dbReference type="PROSITE-ProRule" id="PRU00070"/>
    </source>
</evidence>
<dbReference type="OrthoDB" id="6162476at2759"/>
<evidence type="ECO:0000313" key="9">
    <source>
        <dbReference type="Proteomes" id="UP000221080"/>
    </source>
</evidence>
<sequence length="282" mass="30958">METVSSQRVSRTPKCARCRNHGFVVVLKGHAGRCRFSQCSCWKCTLISERTRIMARQKGIRKGQRAQERQRRAAAAAGENGNGIGASSEVSGATERVTKSAARGTDTEDKTYTEFEVAVPEASGARDPTTSPEIPQNSSDQWNGTQDNAILRGHLPLDCFVSEIPLNTVNSNNLAMAMPFHLHAHYANAYTHPAFLFSFGAPPLGPVGFPYVPQAALMESRPEGPAFFYTPYLFHPEPDRYQHYINERGDAADVSPLRQRHNLGGIEGSQRQASRPAEGAFP</sequence>
<proteinExistence type="inferred from homology"/>
<dbReference type="GO" id="GO:0046872">
    <property type="term" value="F:metal ion binding"/>
    <property type="evidence" value="ECO:0007669"/>
    <property type="project" value="UniProtKB-KW"/>
</dbReference>
<evidence type="ECO:0000256" key="7">
    <source>
        <dbReference type="SAM" id="MobiDB-lite"/>
    </source>
</evidence>
<reference evidence="9" key="1">
    <citation type="journal article" date="2016" name="Nat. Commun.">
        <title>The channel catfish genome sequence provides insights into the evolution of scale formation in teleosts.</title>
        <authorList>
            <person name="Liu Z."/>
            <person name="Liu S."/>
            <person name="Yao J."/>
            <person name="Bao L."/>
            <person name="Zhang J."/>
            <person name="Li Y."/>
            <person name="Jiang C."/>
            <person name="Sun L."/>
            <person name="Wang R."/>
            <person name="Zhang Y."/>
            <person name="Zhou T."/>
            <person name="Zeng Q."/>
            <person name="Fu Q."/>
            <person name="Gao S."/>
            <person name="Li N."/>
            <person name="Koren S."/>
            <person name="Jiang Y."/>
            <person name="Zimin A."/>
            <person name="Xu P."/>
            <person name="Phillippy A.M."/>
            <person name="Geng X."/>
            <person name="Song L."/>
            <person name="Sun F."/>
            <person name="Li C."/>
            <person name="Wang X."/>
            <person name="Chen A."/>
            <person name="Jin Y."/>
            <person name="Yuan Z."/>
            <person name="Yang Y."/>
            <person name="Tan S."/>
            <person name="Peatman E."/>
            <person name="Lu J."/>
            <person name="Qin Z."/>
            <person name="Dunham R."/>
            <person name="Li Z."/>
            <person name="Sonstegard T."/>
            <person name="Feng J."/>
            <person name="Danzmann R.G."/>
            <person name="Schroeder S."/>
            <person name="Scheffler B."/>
            <person name="Duke M.V."/>
            <person name="Ballard L."/>
            <person name="Kucuktas H."/>
            <person name="Kaltenboeck L."/>
            <person name="Liu H."/>
            <person name="Armbruster J."/>
            <person name="Xie Y."/>
            <person name="Kirby M.L."/>
            <person name="Tian Y."/>
            <person name="Flanagan M.E."/>
            <person name="Mu W."/>
            <person name="Waldbieser G.C."/>
        </authorList>
    </citation>
    <scope>NUCLEOTIDE SEQUENCE [LARGE SCALE GENOMIC DNA]</scope>
    <source>
        <strain evidence="9">SDA103</strain>
    </source>
</reference>
<dbReference type="GeneID" id="108268280"/>
<dbReference type="InterPro" id="IPR026607">
    <property type="entry name" value="DMRT"/>
</dbReference>
<dbReference type="InterPro" id="IPR001275">
    <property type="entry name" value="DM_DNA-bd"/>
</dbReference>
<dbReference type="Gene3D" id="4.10.1040.10">
    <property type="entry name" value="DM DNA-binding domain"/>
    <property type="match status" value="1"/>
</dbReference>
<evidence type="ECO:0000256" key="1">
    <source>
        <dbReference type="ARBA" id="ARBA00006834"/>
    </source>
</evidence>
<dbReference type="GO" id="GO:0000981">
    <property type="term" value="F:DNA-binding transcription factor activity, RNA polymerase II-specific"/>
    <property type="evidence" value="ECO:0007669"/>
    <property type="project" value="TreeGrafter"/>
</dbReference>
<dbReference type="PANTHER" id="PTHR12322:SF76">
    <property type="entry name" value="DOUBLESEX- AND MAB-3-RELATED TRANSCRIPTION FACTOR A2"/>
    <property type="match status" value="1"/>
</dbReference>
<dbReference type="STRING" id="7998.ENSIPUP00000020077"/>
<dbReference type="PROSITE" id="PS50809">
    <property type="entry name" value="DM_2"/>
    <property type="match status" value="1"/>
</dbReference>
<evidence type="ECO:0000256" key="4">
    <source>
        <dbReference type="ARBA" id="ARBA00023125"/>
    </source>
</evidence>
<dbReference type="PROSITE" id="PS40000">
    <property type="entry name" value="DM_1"/>
    <property type="match status" value="1"/>
</dbReference>
<dbReference type="GO" id="GO:0005634">
    <property type="term" value="C:nucleus"/>
    <property type="evidence" value="ECO:0007669"/>
    <property type="project" value="UniProtKB-SubCell"/>
</dbReference>
<dbReference type="GO" id="GO:0000978">
    <property type="term" value="F:RNA polymerase II cis-regulatory region sequence-specific DNA binding"/>
    <property type="evidence" value="ECO:0007669"/>
    <property type="project" value="TreeGrafter"/>
</dbReference>
<accession>A0A2D0RFF2</accession>
<feature type="region of interest" description="Disordered" evidence="7">
    <location>
        <begin position="58"/>
        <end position="146"/>
    </location>
</feature>
<dbReference type="Pfam" id="PF00751">
    <property type="entry name" value="DM"/>
    <property type="match status" value="1"/>
</dbReference>
<dbReference type="GO" id="GO:0007548">
    <property type="term" value="P:sex differentiation"/>
    <property type="evidence" value="ECO:0007669"/>
    <property type="project" value="TreeGrafter"/>
</dbReference>
<evidence type="ECO:0000256" key="5">
    <source>
        <dbReference type="ARBA" id="ARBA00023242"/>
    </source>
</evidence>
<name>A0A2D0RFF2_ICTPU</name>
<keyword evidence="9" id="KW-1185">Reference proteome</keyword>
<dbReference type="GO" id="GO:0007281">
    <property type="term" value="P:germ cell development"/>
    <property type="evidence" value="ECO:0007669"/>
    <property type="project" value="TreeGrafter"/>
</dbReference>
<dbReference type="RefSeq" id="XP_017328630.1">
    <property type="nucleotide sequence ID" value="XM_017473141.3"/>
</dbReference>
<dbReference type="InterPro" id="IPR036407">
    <property type="entry name" value="DM_DNA-bd_sf"/>
</dbReference>
<feature type="compositionally biased region" description="Polar residues" evidence="7">
    <location>
        <begin position="128"/>
        <end position="146"/>
    </location>
</feature>
<dbReference type="SMART" id="SM00301">
    <property type="entry name" value="DM"/>
    <property type="match status" value="1"/>
</dbReference>
<comment type="subcellular location">
    <subcellularLocation>
        <location evidence="6">Nucleus</location>
    </subcellularLocation>
</comment>
<dbReference type="OMA" id="CESYCTE"/>
<dbReference type="PANTHER" id="PTHR12322">
    <property type="entry name" value="DOUBLESEX AND MAB-3 RELATED TRANSCRIPTION FACTOR DMRT"/>
    <property type="match status" value="1"/>
</dbReference>
<dbReference type="Proteomes" id="UP000221080">
    <property type="component" value="Chromosome 7"/>
</dbReference>
<keyword evidence="4 6" id="KW-0238">DNA-binding</keyword>
<dbReference type="AlphaFoldDB" id="A0A2D0RFF2"/>
<evidence type="ECO:0000256" key="2">
    <source>
        <dbReference type="ARBA" id="ARBA00022723"/>
    </source>
</evidence>
<keyword evidence="3 6" id="KW-0862">Zinc</keyword>
<dbReference type="FunFam" id="4.10.1040.10:FF:000001">
    <property type="entry name" value="doublesex- and mab-3-related transcription factor 1"/>
    <property type="match status" value="1"/>
</dbReference>
<evidence type="ECO:0000313" key="10">
    <source>
        <dbReference type="RefSeq" id="XP_017328630.1"/>
    </source>
</evidence>
<evidence type="ECO:0000256" key="3">
    <source>
        <dbReference type="ARBA" id="ARBA00022833"/>
    </source>
</evidence>
<organism evidence="9 10">
    <name type="scientific">Ictalurus punctatus</name>
    <name type="common">Channel catfish</name>
    <name type="synonym">Silurus punctatus</name>
    <dbReference type="NCBI Taxonomy" id="7998"/>
    <lineage>
        <taxon>Eukaryota</taxon>
        <taxon>Metazoa</taxon>
        <taxon>Chordata</taxon>
        <taxon>Craniata</taxon>
        <taxon>Vertebrata</taxon>
        <taxon>Euteleostomi</taxon>
        <taxon>Actinopterygii</taxon>
        <taxon>Neopterygii</taxon>
        <taxon>Teleostei</taxon>
        <taxon>Ostariophysi</taxon>
        <taxon>Siluriformes</taxon>
        <taxon>Ictaluridae</taxon>
        <taxon>Ictalurus</taxon>
    </lineage>
</organism>
<dbReference type="SUPFAM" id="SSF82927">
    <property type="entry name" value="Cysteine-rich DNA binding domain, (DM domain)"/>
    <property type="match status" value="1"/>
</dbReference>